<evidence type="ECO:0000256" key="1">
    <source>
        <dbReference type="ARBA" id="ARBA00022801"/>
    </source>
</evidence>
<keyword evidence="3" id="KW-1185">Reference proteome</keyword>
<gene>
    <name evidence="2" type="ORF">CUR178_05532</name>
</gene>
<dbReference type="KEGG" id="lenr:94172731"/>
<dbReference type="PANTHER" id="PTHR11567:SF110">
    <property type="entry name" value="2-PHOSPHOXYLOSE PHOSPHATASE 1"/>
    <property type="match status" value="1"/>
</dbReference>
<dbReference type="AlphaFoldDB" id="A0A836GPJ7"/>
<dbReference type="EMBL" id="JAFHKP010000023">
    <property type="protein sequence ID" value="KAG5478951.1"/>
    <property type="molecule type" value="Genomic_DNA"/>
</dbReference>
<dbReference type="GeneID" id="94172731"/>
<comment type="caution">
    <text evidence="2">The sequence shown here is derived from an EMBL/GenBank/DDBJ whole genome shotgun (WGS) entry which is preliminary data.</text>
</comment>
<dbReference type="SUPFAM" id="SSF53254">
    <property type="entry name" value="Phosphoglycerate mutase-like"/>
    <property type="match status" value="1"/>
</dbReference>
<sequence length="125" mass="13939">MLRASLDGLSQVARERFARQYVYDRSDTRCFQQGGSGQPILQEFLSIDAAILGSSSYKLYHYSAHDTMLSRIACSLQDTTDDGLLPPFAQTLVLELMQNLSDSSHHVRVLRGHPGQNLGSDFEFA</sequence>
<evidence type="ECO:0000313" key="3">
    <source>
        <dbReference type="Proteomes" id="UP000674179"/>
    </source>
</evidence>
<dbReference type="InterPro" id="IPR050645">
    <property type="entry name" value="Histidine_acid_phosphatase"/>
</dbReference>
<accession>A0A836GPJ7</accession>
<evidence type="ECO:0000313" key="2">
    <source>
        <dbReference type="EMBL" id="KAG5478951.1"/>
    </source>
</evidence>
<reference evidence="2 3" key="1">
    <citation type="submission" date="2021-02" db="EMBL/GenBank/DDBJ databases">
        <title>Leishmania (Mundinia) enrietti genome sequencing and assembly.</title>
        <authorList>
            <person name="Almutairi H."/>
            <person name="Gatherer D."/>
        </authorList>
    </citation>
    <scope>NUCLEOTIDE SEQUENCE [LARGE SCALE GENOMIC DNA]</scope>
    <source>
        <strain evidence="2">CUR178</strain>
    </source>
</reference>
<protein>
    <recommendedName>
        <fullName evidence="4">Histidine acid phosphatase</fullName>
    </recommendedName>
</protein>
<name>A0A836GPJ7_LEIEN</name>
<dbReference type="PANTHER" id="PTHR11567">
    <property type="entry name" value="ACID PHOSPHATASE-RELATED"/>
    <property type="match status" value="1"/>
</dbReference>
<keyword evidence="1" id="KW-0378">Hydrolase</keyword>
<dbReference type="GO" id="GO:0016791">
    <property type="term" value="F:phosphatase activity"/>
    <property type="evidence" value="ECO:0007669"/>
    <property type="project" value="TreeGrafter"/>
</dbReference>
<evidence type="ECO:0008006" key="4">
    <source>
        <dbReference type="Google" id="ProtNLM"/>
    </source>
</evidence>
<dbReference type="InterPro" id="IPR029033">
    <property type="entry name" value="His_PPase_superfam"/>
</dbReference>
<organism evidence="2 3">
    <name type="scientific">Leishmania enriettii</name>
    <dbReference type="NCBI Taxonomy" id="5663"/>
    <lineage>
        <taxon>Eukaryota</taxon>
        <taxon>Discoba</taxon>
        <taxon>Euglenozoa</taxon>
        <taxon>Kinetoplastea</taxon>
        <taxon>Metakinetoplastina</taxon>
        <taxon>Trypanosomatida</taxon>
        <taxon>Trypanosomatidae</taxon>
        <taxon>Leishmaniinae</taxon>
        <taxon>Leishmania</taxon>
    </lineage>
</organism>
<dbReference type="OrthoDB" id="258392at2759"/>
<dbReference type="RefSeq" id="XP_067693009.1">
    <property type="nucleotide sequence ID" value="XM_067837221.1"/>
</dbReference>
<dbReference type="Gene3D" id="3.40.50.1240">
    <property type="entry name" value="Phosphoglycerate mutase-like"/>
    <property type="match status" value="1"/>
</dbReference>
<dbReference type="Proteomes" id="UP000674179">
    <property type="component" value="Chromosome 23"/>
</dbReference>
<proteinExistence type="predicted"/>